<sequence length="243" mass="25421">MTKLRARTAAVFLGQWWVIGGALVSPGEATAGPHKPDYATPPADWQYHNLPPGPYLTTSYPFAGWPGYRGSLGGLWTHGPGPHRPPVPVYGPIPAMISNPDPVHLPKRSVLGLGVGTYGWVGPYRASPRHLPTSVSVYPPAGGPGVVAAAPAGSCLTVRVSVPAGAELYVDGVKTAQAGADRVFESPPTDAGRDVRYELTARWVENGTPVERTQSVVGKAGETVRVEFSAPPAEPARAAAAPR</sequence>
<dbReference type="RefSeq" id="WP_145233547.1">
    <property type="nucleotide sequence ID" value="NZ_CP036273.1"/>
</dbReference>
<dbReference type="InterPro" id="IPR017460">
    <property type="entry name" value="CHP03000_planctomycetes"/>
</dbReference>
<dbReference type="Proteomes" id="UP000319576">
    <property type="component" value="Chromosome"/>
</dbReference>
<name>A0A517XLF6_9BACT</name>
<gene>
    <name evidence="1" type="ORF">ETAA1_02300</name>
</gene>
<reference evidence="1 2" key="1">
    <citation type="submission" date="2019-02" db="EMBL/GenBank/DDBJ databases">
        <title>Deep-cultivation of Planctomycetes and their phenomic and genomic characterization uncovers novel biology.</title>
        <authorList>
            <person name="Wiegand S."/>
            <person name="Jogler M."/>
            <person name="Boedeker C."/>
            <person name="Pinto D."/>
            <person name="Vollmers J."/>
            <person name="Rivas-Marin E."/>
            <person name="Kohn T."/>
            <person name="Peeters S.H."/>
            <person name="Heuer A."/>
            <person name="Rast P."/>
            <person name="Oberbeckmann S."/>
            <person name="Bunk B."/>
            <person name="Jeske O."/>
            <person name="Meyerdierks A."/>
            <person name="Storesund J.E."/>
            <person name="Kallscheuer N."/>
            <person name="Luecker S."/>
            <person name="Lage O.M."/>
            <person name="Pohl T."/>
            <person name="Merkel B.J."/>
            <person name="Hornburger P."/>
            <person name="Mueller R.-W."/>
            <person name="Bruemmer F."/>
            <person name="Labrenz M."/>
            <person name="Spormann A.M."/>
            <person name="Op den Camp H."/>
            <person name="Overmann J."/>
            <person name="Amann R."/>
            <person name="Jetten M.S.M."/>
            <person name="Mascher T."/>
            <person name="Medema M.H."/>
            <person name="Devos D.P."/>
            <person name="Kaster A.-K."/>
            <person name="Ovreas L."/>
            <person name="Rohde M."/>
            <person name="Galperin M.Y."/>
            <person name="Jogler C."/>
        </authorList>
    </citation>
    <scope>NUCLEOTIDE SEQUENCE [LARGE SCALE GENOMIC DNA]</scope>
    <source>
        <strain evidence="1 2">ETA_A1</strain>
    </source>
</reference>
<evidence type="ECO:0000313" key="2">
    <source>
        <dbReference type="Proteomes" id="UP000319576"/>
    </source>
</evidence>
<organism evidence="1 2">
    <name type="scientific">Urbifossiella limnaea</name>
    <dbReference type="NCBI Taxonomy" id="2528023"/>
    <lineage>
        <taxon>Bacteria</taxon>
        <taxon>Pseudomonadati</taxon>
        <taxon>Planctomycetota</taxon>
        <taxon>Planctomycetia</taxon>
        <taxon>Gemmatales</taxon>
        <taxon>Gemmataceae</taxon>
        <taxon>Urbifossiella</taxon>
    </lineage>
</organism>
<dbReference type="EMBL" id="CP036273">
    <property type="protein sequence ID" value="QDU18345.1"/>
    <property type="molecule type" value="Genomic_DNA"/>
</dbReference>
<dbReference type="KEGG" id="uli:ETAA1_02300"/>
<evidence type="ECO:0008006" key="3">
    <source>
        <dbReference type="Google" id="ProtNLM"/>
    </source>
</evidence>
<dbReference type="OrthoDB" id="292751at2"/>
<protein>
    <recommendedName>
        <fullName evidence="3">TIGR03000 domain-containing protein</fullName>
    </recommendedName>
</protein>
<dbReference type="AlphaFoldDB" id="A0A517XLF6"/>
<keyword evidence="2" id="KW-1185">Reference proteome</keyword>
<dbReference type="NCBIfam" id="TIGR03000">
    <property type="entry name" value="plancto_dom_1"/>
    <property type="match status" value="1"/>
</dbReference>
<proteinExistence type="predicted"/>
<accession>A0A517XLF6</accession>
<evidence type="ECO:0000313" key="1">
    <source>
        <dbReference type="EMBL" id="QDU18345.1"/>
    </source>
</evidence>